<reference evidence="2" key="1">
    <citation type="submission" date="2016-10" db="EMBL/GenBank/DDBJ databases">
        <authorList>
            <person name="Varghese N."/>
            <person name="Submissions S."/>
        </authorList>
    </citation>
    <scope>NUCLEOTIDE SEQUENCE [LARGE SCALE GENOMIC DNA]</scope>
    <source>
        <strain evidence="2">DSM 3384</strain>
    </source>
</reference>
<organism evidence="1 2">
    <name type="scientific">Desulfobacula phenolica</name>
    <dbReference type="NCBI Taxonomy" id="90732"/>
    <lineage>
        <taxon>Bacteria</taxon>
        <taxon>Pseudomonadati</taxon>
        <taxon>Thermodesulfobacteriota</taxon>
        <taxon>Desulfobacteria</taxon>
        <taxon>Desulfobacterales</taxon>
        <taxon>Desulfobacteraceae</taxon>
        <taxon>Desulfobacula</taxon>
    </lineage>
</organism>
<accession>A0A1H2JFW5</accession>
<sequence>MLFDFFKRKKPSVDEFNLELKDDDKLYYETIAGRTPRDPHNQEDYILFVDFGSYRTSVLCWPCSFGRDKITDSWQYVINCKDGDQGGFPSAFINPPSGDERDFAFVSNMEGERVSSSQIVKSAKYVFASKFAAYKGNVPQFKLYIKKVLEESFKYITEPKEGRPWNGPAIPIITEIRVTVPDLFIENLRTGYRENIFSVCMDLANHNKWGQLFPSNLRHLRKTFVNISADENGACELYFLNLLKLMPFWELSNHKDRIPDLKEVGFLFSHNRLGNQEKKLLNFVVCHIDIGGLTTDASVLLINSYQDSDLGITTALKRKESFSEKKAGEYFAEAYAQTRLPDEELHWWESERFINKEFSRFLELLFGKQAGLLAEWRKEKDLDGIYFLISGRPTKAKLLRKAIQRHILKEFNKHELILLPEHCMFMADYYHVGKNQEGERYAKKIDHFEKLITLLGNVYTLYDGYEIDFEDHKYYISLDVDTRCTKQMEVLPGKHYNMEEFENYQKAALRNNVNHLAFTRIPAGENSTRFLTVKKIARQTAYPIIKVAETNDGDDQAWIMPSLVITNLDQNEQAFDLAWASNG</sequence>
<dbReference type="Proteomes" id="UP000199608">
    <property type="component" value="Unassembled WGS sequence"/>
</dbReference>
<name>A0A1H2JFW5_9BACT</name>
<evidence type="ECO:0000313" key="2">
    <source>
        <dbReference type="Proteomes" id="UP000199608"/>
    </source>
</evidence>
<dbReference type="AlphaFoldDB" id="A0A1H2JFW5"/>
<dbReference type="EMBL" id="FNLL01000012">
    <property type="protein sequence ID" value="SDU54965.1"/>
    <property type="molecule type" value="Genomic_DNA"/>
</dbReference>
<protein>
    <submittedName>
        <fullName evidence="1">Uncharacterized protein</fullName>
    </submittedName>
</protein>
<keyword evidence="2" id="KW-1185">Reference proteome</keyword>
<gene>
    <name evidence="1" type="ORF">SAMN04487931_11219</name>
</gene>
<evidence type="ECO:0000313" key="1">
    <source>
        <dbReference type="EMBL" id="SDU54965.1"/>
    </source>
</evidence>
<proteinExistence type="predicted"/>
<dbReference type="RefSeq" id="WP_092236986.1">
    <property type="nucleotide sequence ID" value="NZ_FNLL01000012.1"/>
</dbReference>